<accession>A0A9E7GTQ2</accession>
<evidence type="ECO:0000256" key="1">
    <source>
        <dbReference type="SAM" id="MobiDB-lite"/>
    </source>
</evidence>
<proteinExistence type="predicted"/>
<feature type="compositionally biased region" description="Basic and acidic residues" evidence="1">
    <location>
        <begin position="23"/>
        <end position="37"/>
    </location>
</feature>
<keyword evidence="3" id="KW-1185">Reference proteome</keyword>
<sequence>MIIARWDPPGRARNINATSDPEGEARPPERPPRDRPRIFYCPLPRPPDLISRNIKEIYILLQYGIKTHSPITLPQKNLFPPSPRDALPSVPRLRYRAGAPGTLALDRRSRRGAGIWRSMCFEIG</sequence>
<dbReference type="OrthoDB" id="1893477at2759"/>
<protein>
    <submittedName>
        <fullName evidence="2">Gigantea</fullName>
    </submittedName>
</protein>
<evidence type="ECO:0000313" key="3">
    <source>
        <dbReference type="Proteomes" id="UP001055439"/>
    </source>
</evidence>
<dbReference type="EMBL" id="CP097509">
    <property type="protein sequence ID" value="URE21719.1"/>
    <property type="molecule type" value="Genomic_DNA"/>
</dbReference>
<gene>
    <name evidence="2" type="ORF">MUK42_11201</name>
</gene>
<dbReference type="AlphaFoldDB" id="A0A9E7GTQ2"/>
<dbReference type="Proteomes" id="UP001055439">
    <property type="component" value="Chromosome 7"/>
</dbReference>
<organism evidence="2 3">
    <name type="scientific">Musa troglodytarum</name>
    <name type="common">fe'i banana</name>
    <dbReference type="NCBI Taxonomy" id="320322"/>
    <lineage>
        <taxon>Eukaryota</taxon>
        <taxon>Viridiplantae</taxon>
        <taxon>Streptophyta</taxon>
        <taxon>Embryophyta</taxon>
        <taxon>Tracheophyta</taxon>
        <taxon>Spermatophyta</taxon>
        <taxon>Magnoliopsida</taxon>
        <taxon>Liliopsida</taxon>
        <taxon>Zingiberales</taxon>
        <taxon>Musaceae</taxon>
        <taxon>Musa</taxon>
    </lineage>
</organism>
<feature type="region of interest" description="Disordered" evidence="1">
    <location>
        <begin position="1"/>
        <end position="38"/>
    </location>
</feature>
<evidence type="ECO:0000313" key="2">
    <source>
        <dbReference type="EMBL" id="URE21719.1"/>
    </source>
</evidence>
<name>A0A9E7GTQ2_9LILI</name>
<reference evidence="2" key="1">
    <citation type="submission" date="2022-05" db="EMBL/GenBank/DDBJ databases">
        <title>The Musa troglodytarum L. genome provides insights into the mechanism of non-climacteric behaviour and enrichment of carotenoids.</title>
        <authorList>
            <person name="Wang J."/>
        </authorList>
    </citation>
    <scope>NUCLEOTIDE SEQUENCE</scope>
    <source>
        <tissue evidence="2">Leaf</tissue>
    </source>
</reference>